<dbReference type="InterPro" id="IPR002068">
    <property type="entry name" value="A-crystallin/Hsp20_dom"/>
</dbReference>
<feature type="transmembrane region" description="Helical" evidence="3">
    <location>
        <begin position="132"/>
        <end position="152"/>
    </location>
</feature>
<accession>A0A834HAA6</accession>
<dbReference type="Gene3D" id="2.60.40.790">
    <property type="match status" value="1"/>
</dbReference>
<evidence type="ECO:0000313" key="6">
    <source>
        <dbReference type="Proteomes" id="UP000626092"/>
    </source>
</evidence>
<name>A0A834HAA6_RHOSS</name>
<reference evidence="5" key="1">
    <citation type="submission" date="2019-11" db="EMBL/GenBank/DDBJ databases">
        <authorList>
            <person name="Liu Y."/>
            <person name="Hou J."/>
            <person name="Li T.-Q."/>
            <person name="Guan C.-H."/>
            <person name="Wu X."/>
            <person name="Wu H.-Z."/>
            <person name="Ling F."/>
            <person name="Zhang R."/>
            <person name="Shi X.-G."/>
            <person name="Ren J.-P."/>
            <person name="Chen E.-F."/>
            <person name="Sun J.-M."/>
        </authorList>
    </citation>
    <scope>NUCLEOTIDE SEQUENCE</scope>
    <source>
        <strain evidence="5">Adult_tree_wgs_1</strain>
        <tissue evidence="5">Leaves</tissue>
    </source>
</reference>
<protein>
    <recommendedName>
        <fullName evidence="4">SHSP domain-containing protein</fullName>
    </recommendedName>
</protein>
<evidence type="ECO:0000256" key="3">
    <source>
        <dbReference type="SAM" id="Phobius"/>
    </source>
</evidence>
<dbReference type="AlphaFoldDB" id="A0A834HAA6"/>
<keyword evidence="3" id="KW-1133">Transmembrane helix</keyword>
<evidence type="ECO:0000313" key="5">
    <source>
        <dbReference type="EMBL" id="KAF7148625.1"/>
    </source>
</evidence>
<dbReference type="InterPro" id="IPR008978">
    <property type="entry name" value="HSP20-like_chaperone"/>
</dbReference>
<sequence length="161" mass="17918">MKPPTNTPAKAGDAMPTYNDFEPLCGWRREEGKETLVVHVPAVDNTTNTVKIYGERLVDGTKRSRFHKEIAIPKDCKSKEIHAKFVGGLLHVGIPKKDPLAPQQQLISTTTEIQQPDYNNETQMCDSGSKSLLKTATNVAVMVACLGAYIMYSYRSLYIED</sequence>
<comment type="caution">
    <text evidence="5">The sequence shown here is derived from an EMBL/GenBank/DDBJ whole genome shotgun (WGS) entry which is preliminary data.</text>
</comment>
<evidence type="ECO:0000256" key="2">
    <source>
        <dbReference type="RuleBase" id="RU003616"/>
    </source>
</evidence>
<evidence type="ECO:0000256" key="1">
    <source>
        <dbReference type="PROSITE-ProRule" id="PRU00285"/>
    </source>
</evidence>
<organism evidence="5 6">
    <name type="scientific">Rhododendron simsii</name>
    <name type="common">Sims's rhododendron</name>
    <dbReference type="NCBI Taxonomy" id="118357"/>
    <lineage>
        <taxon>Eukaryota</taxon>
        <taxon>Viridiplantae</taxon>
        <taxon>Streptophyta</taxon>
        <taxon>Embryophyta</taxon>
        <taxon>Tracheophyta</taxon>
        <taxon>Spermatophyta</taxon>
        <taxon>Magnoliopsida</taxon>
        <taxon>eudicotyledons</taxon>
        <taxon>Gunneridae</taxon>
        <taxon>Pentapetalae</taxon>
        <taxon>asterids</taxon>
        <taxon>Ericales</taxon>
        <taxon>Ericaceae</taxon>
        <taxon>Ericoideae</taxon>
        <taxon>Rhodoreae</taxon>
        <taxon>Rhododendron</taxon>
    </lineage>
</organism>
<dbReference type="PROSITE" id="PS01031">
    <property type="entry name" value="SHSP"/>
    <property type="match status" value="1"/>
</dbReference>
<dbReference type="CDD" id="cd06464">
    <property type="entry name" value="ACD_sHsps-like"/>
    <property type="match status" value="1"/>
</dbReference>
<keyword evidence="6" id="KW-1185">Reference proteome</keyword>
<keyword evidence="3" id="KW-0472">Membrane</keyword>
<feature type="domain" description="SHSP" evidence="4">
    <location>
        <begin position="1"/>
        <end position="112"/>
    </location>
</feature>
<keyword evidence="3" id="KW-0812">Transmembrane</keyword>
<proteinExistence type="inferred from homology"/>
<dbReference type="EMBL" id="WJXA01000003">
    <property type="protein sequence ID" value="KAF7148625.1"/>
    <property type="molecule type" value="Genomic_DNA"/>
</dbReference>
<dbReference type="OrthoDB" id="1431247at2759"/>
<dbReference type="SUPFAM" id="SSF49764">
    <property type="entry name" value="HSP20-like chaperones"/>
    <property type="match status" value="1"/>
</dbReference>
<comment type="similarity">
    <text evidence="1 2">Belongs to the small heat shock protein (HSP20) family.</text>
</comment>
<gene>
    <name evidence="5" type="ORF">RHSIM_Rhsim03G0053500</name>
</gene>
<dbReference type="Pfam" id="PF00011">
    <property type="entry name" value="HSP20"/>
    <property type="match status" value="1"/>
</dbReference>
<evidence type="ECO:0000259" key="4">
    <source>
        <dbReference type="PROSITE" id="PS01031"/>
    </source>
</evidence>
<dbReference type="Proteomes" id="UP000626092">
    <property type="component" value="Unassembled WGS sequence"/>
</dbReference>